<dbReference type="EMBL" id="CP058689">
    <property type="protein sequence ID" value="QLH13067.1"/>
    <property type="molecule type" value="Genomic_DNA"/>
</dbReference>
<sequence>MKKALLATSMLVATAAMGHAEGIRIANFGGSYGDAMAAAIWDPIAEARGIEIGKDTFAGIADVRAQVRANSIGWDIGELTIDECAIGSREGLFQNLNLTSEETEGYPENAVHEDYILVNTASYVPVWQGNVMPLTSWADFWDVENFPGPRALRDDPMENLVAALIADGVPLEEVYPLDVDRAFRKLEEIKPEITTWWSSGAQGAQLLSSGEVDYAGGWTTRVGALINEGVEVGYTLNGGIMIPDCLFIPSGAKSAELARDVLKDALSVELQKSLPEYIDASPINQDVYAEGILAPEILEKQVATPENMKLQVLTDGVWWAEHGNAVKERWQEFKAQ</sequence>
<dbReference type="RefSeq" id="WP_179921447.1">
    <property type="nucleotide sequence ID" value="NZ_CP058689.1"/>
</dbReference>
<gene>
    <name evidence="3" type="ORF">HYQ43_01810</name>
</gene>
<dbReference type="Proteomes" id="UP000509322">
    <property type="component" value="Chromosome 1"/>
</dbReference>
<dbReference type="PANTHER" id="PTHR30222">
    <property type="entry name" value="SPERMIDINE/PUTRESCINE-BINDING PERIPLASMIC PROTEIN"/>
    <property type="match status" value="1"/>
</dbReference>
<evidence type="ECO:0000313" key="4">
    <source>
        <dbReference type="Proteomes" id="UP000509322"/>
    </source>
</evidence>
<proteinExistence type="predicted"/>
<dbReference type="Gene3D" id="3.40.190.10">
    <property type="entry name" value="Periplasmic binding protein-like II"/>
    <property type="match status" value="2"/>
</dbReference>
<dbReference type="CDD" id="cd13589">
    <property type="entry name" value="PBP2_polyamine_RpCGA009"/>
    <property type="match status" value="1"/>
</dbReference>
<organism evidence="3 4">
    <name type="scientific">Paracoccus pantotrophus</name>
    <name type="common">Thiosphaera pantotropha</name>
    <dbReference type="NCBI Taxonomy" id="82367"/>
    <lineage>
        <taxon>Bacteria</taxon>
        <taxon>Pseudomonadati</taxon>
        <taxon>Pseudomonadota</taxon>
        <taxon>Alphaproteobacteria</taxon>
        <taxon>Rhodobacterales</taxon>
        <taxon>Paracoccaceae</taxon>
        <taxon>Paracoccus</taxon>
    </lineage>
</organism>
<keyword evidence="1 2" id="KW-0732">Signal</keyword>
<evidence type="ECO:0000256" key="2">
    <source>
        <dbReference type="SAM" id="SignalP"/>
    </source>
</evidence>
<evidence type="ECO:0000256" key="1">
    <source>
        <dbReference type="ARBA" id="ARBA00022729"/>
    </source>
</evidence>
<dbReference type="AlphaFoldDB" id="A0A7H9BP28"/>
<feature type="signal peptide" evidence="2">
    <location>
        <begin position="1"/>
        <end position="20"/>
    </location>
</feature>
<dbReference type="Pfam" id="PF13416">
    <property type="entry name" value="SBP_bac_8"/>
    <property type="match status" value="1"/>
</dbReference>
<accession>A0A7H9BP28</accession>
<dbReference type="PANTHER" id="PTHR30222:SF2">
    <property type="entry name" value="ABC TRANSPORTER SUBSTRATE-BINDING PROTEIN"/>
    <property type="match status" value="1"/>
</dbReference>
<name>A0A7H9BP28_PARPN</name>
<feature type="chain" id="PRO_5028982453" evidence="2">
    <location>
        <begin position="21"/>
        <end position="336"/>
    </location>
</feature>
<reference evidence="3 4" key="1">
    <citation type="submission" date="2020-07" db="EMBL/GenBank/DDBJ databases">
        <title>The complete genome of Paracoccus pantotrophus ACCC 10489.</title>
        <authorList>
            <person name="Si Y."/>
        </authorList>
    </citation>
    <scope>NUCLEOTIDE SEQUENCE [LARGE SCALE GENOMIC DNA]</scope>
    <source>
        <strain evidence="3 4">ACCC10489</strain>
    </source>
</reference>
<dbReference type="SUPFAM" id="SSF53850">
    <property type="entry name" value="Periplasmic binding protein-like II"/>
    <property type="match status" value="1"/>
</dbReference>
<dbReference type="InterPro" id="IPR006059">
    <property type="entry name" value="SBP"/>
</dbReference>
<protein>
    <submittedName>
        <fullName evidence="3">ABC transporter substrate-binding protein</fullName>
    </submittedName>
</protein>
<evidence type="ECO:0000313" key="3">
    <source>
        <dbReference type="EMBL" id="QLH13067.1"/>
    </source>
</evidence>